<keyword evidence="2" id="KW-1185">Reference proteome</keyword>
<dbReference type="OrthoDB" id="10265994at2759"/>
<dbReference type="AlphaFoldDB" id="A0A4Z0A489"/>
<accession>A0A4Z0A489</accession>
<organism evidence="1 2">
    <name type="scientific">Hericium alpestre</name>
    <dbReference type="NCBI Taxonomy" id="135208"/>
    <lineage>
        <taxon>Eukaryota</taxon>
        <taxon>Fungi</taxon>
        <taxon>Dikarya</taxon>
        <taxon>Basidiomycota</taxon>
        <taxon>Agaricomycotina</taxon>
        <taxon>Agaricomycetes</taxon>
        <taxon>Russulales</taxon>
        <taxon>Hericiaceae</taxon>
        <taxon>Hericium</taxon>
    </lineage>
</organism>
<gene>
    <name evidence="1" type="ORF">EWM64_g2878</name>
</gene>
<dbReference type="STRING" id="135208.A0A4Z0A489"/>
<reference evidence="1 2" key="1">
    <citation type="submission" date="2019-02" db="EMBL/GenBank/DDBJ databases">
        <title>Genome sequencing of the rare red list fungi Hericium alpestre (H. flagellum).</title>
        <authorList>
            <person name="Buettner E."/>
            <person name="Kellner H."/>
        </authorList>
    </citation>
    <scope>NUCLEOTIDE SEQUENCE [LARGE SCALE GENOMIC DNA]</scope>
    <source>
        <strain evidence="1 2">DSM 108284</strain>
    </source>
</reference>
<evidence type="ECO:0000313" key="2">
    <source>
        <dbReference type="Proteomes" id="UP000298061"/>
    </source>
</evidence>
<protein>
    <submittedName>
        <fullName evidence="1">Uncharacterized protein</fullName>
    </submittedName>
</protein>
<sequence>MSLSALNKLCNDTALQETIGRVNRLISAWPSDDTPPAEGIDGVKTIYKKLTSALNDIKANSDKEVK</sequence>
<evidence type="ECO:0000313" key="1">
    <source>
        <dbReference type="EMBL" id="TFY81143.1"/>
    </source>
</evidence>
<dbReference type="EMBL" id="SFCI01000246">
    <property type="protein sequence ID" value="TFY81143.1"/>
    <property type="molecule type" value="Genomic_DNA"/>
</dbReference>
<name>A0A4Z0A489_9AGAM</name>
<comment type="caution">
    <text evidence="1">The sequence shown here is derived from an EMBL/GenBank/DDBJ whole genome shotgun (WGS) entry which is preliminary data.</text>
</comment>
<proteinExistence type="predicted"/>
<dbReference type="Proteomes" id="UP000298061">
    <property type="component" value="Unassembled WGS sequence"/>
</dbReference>